<protein>
    <submittedName>
        <fullName evidence="1">Uncharacterized protein</fullName>
    </submittedName>
</protein>
<reference evidence="1 2" key="1">
    <citation type="journal article" date="2014" name="World J. Microbiol. Biotechnol.">
        <title>Biodiversity and physiological characteristics of Antarctic and Arctic lichens-associated bacteria.</title>
        <authorList>
            <person name="Lee Y.M."/>
            <person name="Kim E.H."/>
            <person name="Lee H.K."/>
            <person name="Hong S.G."/>
        </authorList>
    </citation>
    <scope>NUCLEOTIDE SEQUENCE [LARGE SCALE GENOMIC DNA]</scope>
    <source>
        <strain evidence="1 2">PAMC 26569</strain>
    </source>
</reference>
<dbReference type="Proteomes" id="UP000500767">
    <property type="component" value="Chromosome"/>
</dbReference>
<gene>
    <name evidence="1" type="ORF">HN018_03215</name>
</gene>
<dbReference type="EMBL" id="CP053708">
    <property type="protein sequence ID" value="QKE89190.1"/>
    <property type="molecule type" value="Genomic_DNA"/>
</dbReference>
<proteinExistence type="predicted"/>
<dbReference type="AlphaFoldDB" id="A0A6M8HLH4"/>
<evidence type="ECO:0000313" key="1">
    <source>
        <dbReference type="EMBL" id="QKE89190.1"/>
    </source>
</evidence>
<organism evidence="1 2">
    <name type="scientific">Lichenicola cladoniae</name>
    <dbReference type="NCBI Taxonomy" id="1484109"/>
    <lineage>
        <taxon>Bacteria</taxon>
        <taxon>Pseudomonadati</taxon>
        <taxon>Pseudomonadota</taxon>
        <taxon>Alphaproteobacteria</taxon>
        <taxon>Acetobacterales</taxon>
        <taxon>Acetobacteraceae</taxon>
        <taxon>Lichenicola</taxon>
    </lineage>
</organism>
<name>A0A6M8HLH4_9PROT</name>
<evidence type="ECO:0000313" key="2">
    <source>
        <dbReference type="Proteomes" id="UP000500767"/>
    </source>
</evidence>
<dbReference type="RefSeq" id="WP_171836410.1">
    <property type="nucleotide sequence ID" value="NZ_CP053708.1"/>
</dbReference>
<keyword evidence="2" id="KW-1185">Reference proteome</keyword>
<sequence length="828" mass="91752">MDTGRRIASHPSSAADDEAHLTMLSDPLHQPDATLLHDGAVMIRGHGRLHPLTLGGEPVRTFAPGWQAGALSRLFQPILLLEFSDGSGSTGVWLLDAGFRHLHASLAALTPDLRGQIADILAPILDWLRNDRLADGQPEAVAAFLSLQPQLRRELEALCLTAPDAPQPRPAPLDNRRFATRPASLPADHTLAVHGEDGRPEMIIGATGLIVLQGDAPAVLNAGWSAACVCVLMFPTLILELSHENGETAVWYLDHDGRLIGHQANALHPTARSRLARTVRPLFDRLWDTLLLQPANDLTGRLIRFLAMAEVIRLDLLALMLDSRADLGIAVPTQVWTLTDTLPRNLGYIVETRSGAVVALDPRHALAACLRSLQENFIELMIDGETGWPSPVDGVLIRTRLEPLYFDHLCFAYRLHDPRHDLTFFVVALEWHFRTFGLYFPGTDLLVTADEASGTRTRHYCLDFVAMIQRHLAVYGQSIAIGQARARTHGDGVHGPLVQAFRGEPTLHIGHYLWQDLTGLDELVRRVPVQKLPHCLVFDSHMQAEMYGPIDRIYPQLEGRVIRRNSSFDHSIRTFYETGTRVMKITRMVVVRSVGEHVMDAIRNDPAWTDECAEADAIGLEMPVILIGLRVGNRTIEDQAGFCSRLVADIVETFAPVRPVIVLDGHNAAAEGTTYRSVADDRPGVQPFVETERAIARILAATCSELGVRLVDTIGRPVAVSLIWCQRAQFFVAPWGAALAKYRWICNRPGLVMTGHWNMRERGDLDIYHTPRIMEHPSELQFVPAELVEDTIVAGEPPDRANFRVDEPKVFALVRRLAHDYSVGPVSG</sequence>
<dbReference type="KEGG" id="lck:HN018_03215"/>
<accession>A0A6M8HLH4</accession>